<evidence type="ECO:0000256" key="1">
    <source>
        <dbReference type="SAM" id="MobiDB-lite"/>
    </source>
</evidence>
<dbReference type="Proteomes" id="UP000011096">
    <property type="component" value="Unassembled WGS sequence"/>
</dbReference>
<feature type="transmembrane region" description="Helical" evidence="2">
    <location>
        <begin position="12"/>
        <end position="31"/>
    </location>
</feature>
<reference evidence="3 4" key="1">
    <citation type="submission" date="2012-08" db="EMBL/GenBank/DDBJ databases">
        <authorList>
            <person name="Gan P.H.P."/>
            <person name="Ikeda K."/>
            <person name="Irieda H."/>
            <person name="Narusaka M."/>
            <person name="O'Connell R.J."/>
            <person name="Narusaka Y."/>
            <person name="Takano Y."/>
            <person name="Kubo Y."/>
            <person name="Shirasu K."/>
        </authorList>
    </citation>
    <scope>NUCLEOTIDE SEQUENCE [LARGE SCALE GENOMIC DNA]</scope>
    <source>
        <strain evidence="3 4">Nara gc5</strain>
    </source>
</reference>
<comment type="caution">
    <text evidence="3">The sequence shown here is derived from an EMBL/GenBank/DDBJ whole genome shotgun (WGS) entry which is preliminary data.</text>
</comment>
<keyword evidence="2" id="KW-0812">Transmembrane</keyword>
<reference evidence="3 4" key="2">
    <citation type="submission" date="2020-04" db="EMBL/GenBank/DDBJ databases">
        <title>Genome sequencing and assembly of multiple isolates from the Colletotrichum gloeosporioides species complex.</title>
        <authorList>
            <person name="Gan P."/>
            <person name="Shirasu K."/>
        </authorList>
    </citation>
    <scope>NUCLEOTIDE SEQUENCE [LARGE SCALE GENOMIC DNA]</scope>
    <source>
        <strain evidence="3 4">Nara gc5</strain>
    </source>
</reference>
<proteinExistence type="predicted"/>
<keyword evidence="2" id="KW-0472">Membrane</keyword>
<feature type="region of interest" description="Disordered" evidence="1">
    <location>
        <begin position="29"/>
        <end position="89"/>
    </location>
</feature>
<dbReference type="AlphaFoldDB" id="A0A7J6IX09"/>
<dbReference type="RefSeq" id="XP_066008287.1">
    <property type="nucleotide sequence ID" value="XM_066152472.1"/>
</dbReference>
<dbReference type="InParanoid" id="A0A7J6IX09"/>
<keyword evidence="4" id="KW-1185">Reference proteome</keyword>
<evidence type="ECO:0000313" key="4">
    <source>
        <dbReference type="Proteomes" id="UP000011096"/>
    </source>
</evidence>
<accession>A0A7J6IX09</accession>
<feature type="region of interest" description="Disordered" evidence="1">
    <location>
        <begin position="158"/>
        <end position="184"/>
    </location>
</feature>
<organism evidence="3 4">
    <name type="scientific">Colletotrichum fructicola (strain Nara gc5)</name>
    <name type="common">Anthracnose fungus</name>
    <name type="synonym">Colletotrichum gloeosporioides (strain Nara gc5)</name>
    <dbReference type="NCBI Taxonomy" id="1213859"/>
    <lineage>
        <taxon>Eukaryota</taxon>
        <taxon>Fungi</taxon>
        <taxon>Dikarya</taxon>
        <taxon>Ascomycota</taxon>
        <taxon>Pezizomycotina</taxon>
        <taxon>Sordariomycetes</taxon>
        <taxon>Hypocreomycetidae</taxon>
        <taxon>Glomerellales</taxon>
        <taxon>Glomerellaceae</taxon>
        <taxon>Colletotrichum</taxon>
        <taxon>Colletotrichum gloeosporioides species complex</taxon>
    </lineage>
</organism>
<evidence type="ECO:0000256" key="2">
    <source>
        <dbReference type="SAM" id="Phobius"/>
    </source>
</evidence>
<keyword evidence="2" id="KW-1133">Transmembrane helix</keyword>
<feature type="compositionally biased region" description="Low complexity" evidence="1">
    <location>
        <begin position="71"/>
        <end position="82"/>
    </location>
</feature>
<name>A0A7J6IX09_COLFN</name>
<dbReference type="GeneID" id="43611754"/>
<evidence type="ECO:0000313" key="3">
    <source>
        <dbReference type="EMBL" id="KAF4481329.1"/>
    </source>
</evidence>
<dbReference type="EMBL" id="ANPB02000006">
    <property type="protein sequence ID" value="KAF4481329.1"/>
    <property type="molecule type" value="Genomic_DNA"/>
</dbReference>
<feature type="compositionally biased region" description="Basic and acidic residues" evidence="1">
    <location>
        <begin position="175"/>
        <end position="184"/>
    </location>
</feature>
<protein>
    <submittedName>
        <fullName evidence="3">Uncharacterized protein</fullName>
    </submittedName>
</protein>
<dbReference type="OrthoDB" id="10648337at2759"/>
<sequence length="184" mass="21037">MDLEIIRKQKRYRFWTLALAIIVMGFVGAMSGPKKPNKQEKETAEEITPDNSPTSKTDPDIVSEPSPETLPSNASPSHNPPNTKEPTLQITRKTYAVHRVNTTANRGQVGIPRRRPFRLDIAGRLDDMFRDLQDREFRKFLLGFILVNVIIWKLTPVPFHPRRKPDEEDEESGTPDEKSDAKGY</sequence>
<gene>
    <name evidence="3" type="ORF">CGGC5_v011057</name>
</gene>